<dbReference type="InterPro" id="IPR006189">
    <property type="entry name" value="CHASE_dom"/>
</dbReference>
<feature type="domain" description="CHASE" evidence="20">
    <location>
        <begin position="162"/>
        <end position="233"/>
    </location>
</feature>
<keyword evidence="5" id="KW-0597">Phosphoprotein</keyword>
<evidence type="ECO:0000256" key="13">
    <source>
        <dbReference type="ARBA" id="ARBA00023136"/>
    </source>
</evidence>
<gene>
    <name evidence="21" type="ORF">ACFQ5G_03835</name>
</gene>
<dbReference type="InterPro" id="IPR003594">
    <property type="entry name" value="HATPase_dom"/>
</dbReference>
<dbReference type="PROSITE" id="PS50839">
    <property type="entry name" value="CHASE"/>
    <property type="match status" value="1"/>
</dbReference>
<dbReference type="CDD" id="cd00075">
    <property type="entry name" value="HATPase"/>
    <property type="match status" value="1"/>
</dbReference>
<dbReference type="InterPro" id="IPR004358">
    <property type="entry name" value="Sig_transdc_His_kin-like_C"/>
</dbReference>
<dbReference type="Pfam" id="PF02518">
    <property type="entry name" value="HATPase_c"/>
    <property type="match status" value="1"/>
</dbReference>
<evidence type="ECO:0000256" key="14">
    <source>
        <dbReference type="ARBA" id="ARBA00039401"/>
    </source>
</evidence>
<dbReference type="SUPFAM" id="SSF55874">
    <property type="entry name" value="ATPase domain of HSP90 chaperone/DNA topoisomerase II/histidine kinase"/>
    <property type="match status" value="1"/>
</dbReference>
<dbReference type="InterPro" id="IPR000700">
    <property type="entry name" value="PAS-assoc_C"/>
</dbReference>
<evidence type="ECO:0000256" key="8">
    <source>
        <dbReference type="ARBA" id="ARBA00022741"/>
    </source>
</evidence>
<feature type="domain" description="PAS" evidence="18">
    <location>
        <begin position="361"/>
        <end position="401"/>
    </location>
</feature>
<evidence type="ECO:0000256" key="3">
    <source>
        <dbReference type="ARBA" id="ARBA00004236"/>
    </source>
</evidence>
<dbReference type="InterPro" id="IPR005467">
    <property type="entry name" value="His_kinase_dom"/>
</dbReference>
<dbReference type="SUPFAM" id="SSF47384">
    <property type="entry name" value="Homodimeric domain of signal transducing histidine kinase"/>
    <property type="match status" value="1"/>
</dbReference>
<dbReference type="EMBL" id="JBHTMK010000005">
    <property type="protein sequence ID" value="MFD1364473.1"/>
    <property type="molecule type" value="Genomic_DNA"/>
</dbReference>
<keyword evidence="15" id="KW-0175">Coiled coil</keyword>
<sequence>MFGFARWCRRAVRSAAALTAIVAVVGVLVAVAVGAVLAAQQREAGAQQLQRRGALVTEAVAAQSGRYVDAVRTVAAAAGAAQPLTAAKFAQATAPLDQMRLAGATSIVYLVPAADEQIPAVQQQWRDRGATDLTLQPVGSGKEHIFSVVSQALDGTTARRAGIDATQSAAANQALTEARRSGHVAISDPYQLIIDKQLPAEQRQMSFSITAPVYGPPDARGQRPFQGWVLMGLRGRDFIGATLTHAAQESLDVTLRAPSSDGSYALVAEQRATTGPHRDLSWSSSVVVADRSWRLEVTATAASMAGWMTGMPFTVTGVLMLLALLLAGLVWLLATSRTRALAGFSAATTELAQAEADARRQADLLTAILDNVGDGVGVVDHDGQFLLHNPAAKTILGITDDPAGIGNWQHHYGMFALDGTTAFPVEQMPLVRALAGDSPDHTEMIIRNSAHPDGLTISVSARPLHTADGTLGAVAVFHDITARKANERALADAADAVRAELQARTAAEARLREARDELAAQRAYLVQVLDAIDVTVITCDLDGTIVHANRTARRALPDGDAGRTVTAALPVVGLTHPDGSTIPAEQTPLLRAIRGEEVDGLEAVIDLPDGSHRSLLLHARPLRDQSGDIVGAVAASYNVTALREREADLRAFAGVAAHDLKSPLTAIAGYAEVLTDELTDTTNPMVHTSVQRIATGIDRMRRLIDDLLAYATARDSRLHQQPVDLNHMVAEVIAERTDHLRTTASGTNQQALFPDIYTGPLPTVYADPAMIRQLLDNLIGNAIKYTPAGQPARIDIASHQRDDDEQVSIVIADRGIGIPAADQPHVFDTFHRAANHANRPGTGLGLAICKRIIDRHGGTITVTDNPGGGSRFRFTLPTATDDHRPVLQDTLHARL</sequence>
<comment type="subcellular location">
    <subcellularLocation>
        <location evidence="3">Cell membrane</location>
    </subcellularLocation>
    <subcellularLocation>
        <location evidence="2">Membrane</location>
        <topology evidence="2">Multi-pass membrane protein</topology>
    </subcellularLocation>
</comment>
<evidence type="ECO:0000256" key="7">
    <source>
        <dbReference type="ARBA" id="ARBA00022692"/>
    </source>
</evidence>
<dbReference type="Gene3D" id="1.10.287.130">
    <property type="match status" value="1"/>
</dbReference>
<dbReference type="InterPro" id="IPR000014">
    <property type="entry name" value="PAS"/>
</dbReference>
<evidence type="ECO:0000256" key="10">
    <source>
        <dbReference type="ARBA" id="ARBA00022840"/>
    </source>
</evidence>
<dbReference type="EC" id="2.7.13.3" evidence="4"/>
<evidence type="ECO:0000313" key="22">
    <source>
        <dbReference type="Proteomes" id="UP001597183"/>
    </source>
</evidence>
<keyword evidence="10 21" id="KW-0067">ATP-binding</keyword>
<keyword evidence="12" id="KW-0902">Two-component regulatory system</keyword>
<keyword evidence="8" id="KW-0547">Nucleotide-binding</keyword>
<dbReference type="InterPro" id="IPR036890">
    <property type="entry name" value="HATPase_C_sf"/>
</dbReference>
<comment type="catalytic activity">
    <reaction evidence="1">
        <text>ATP + protein L-histidine = ADP + protein N-phospho-L-histidine.</text>
        <dbReference type="EC" id="2.7.13.3"/>
    </reaction>
</comment>
<evidence type="ECO:0000259" key="17">
    <source>
        <dbReference type="PROSITE" id="PS50109"/>
    </source>
</evidence>
<evidence type="ECO:0000256" key="12">
    <source>
        <dbReference type="ARBA" id="ARBA00023012"/>
    </source>
</evidence>
<feature type="domain" description="Histidine kinase" evidence="17">
    <location>
        <begin position="655"/>
        <end position="880"/>
    </location>
</feature>
<keyword evidence="6" id="KW-0808">Transferase</keyword>
<dbReference type="InterPro" id="IPR036097">
    <property type="entry name" value="HisK_dim/P_sf"/>
</dbReference>
<accession>A0ABW4A1U6</accession>
<dbReference type="Gene3D" id="3.30.450.350">
    <property type="entry name" value="CHASE domain"/>
    <property type="match status" value="1"/>
</dbReference>
<comment type="caution">
    <text evidence="21">The sequence shown here is derived from an EMBL/GenBank/DDBJ whole genome shotgun (WGS) entry which is preliminary data.</text>
</comment>
<evidence type="ECO:0000256" key="11">
    <source>
        <dbReference type="ARBA" id="ARBA00022989"/>
    </source>
</evidence>
<keyword evidence="13 16" id="KW-0472">Membrane</keyword>
<protein>
    <recommendedName>
        <fullName evidence="14">Sensor-like histidine kinase SenX3</fullName>
        <ecNumber evidence="4">2.7.13.3</ecNumber>
    </recommendedName>
</protein>
<dbReference type="InterPro" id="IPR035965">
    <property type="entry name" value="PAS-like_dom_sf"/>
</dbReference>
<evidence type="ECO:0000256" key="4">
    <source>
        <dbReference type="ARBA" id="ARBA00012438"/>
    </source>
</evidence>
<dbReference type="Pfam" id="PF03924">
    <property type="entry name" value="CHASE"/>
    <property type="match status" value="1"/>
</dbReference>
<feature type="transmembrane region" description="Helical" evidence="16">
    <location>
        <begin position="313"/>
        <end position="334"/>
    </location>
</feature>
<dbReference type="PROSITE" id="PS50109">
    <property type="entry name" value="HIS_KIN"/>
    <property type="match status" value="1"/>
</dbReference>
<dbReference type="InterPro" id="IPR050351">
    <property type="entry name" value="BphY/WalK/GraS-like"/>
</dbReference>
<dbReference type="Gene3D" id="3.30.565.10">
    <property type="entry name" value="Histidine kinase-like ATPase, C-terminal domain"/>
    <property type="match status" value="1"/>
</dbReference>
<dbReference type="PROSITE" id="PS50113">
    <property type="entry name" value="PAC"/>
    <property type="match status" value="1"/>
</dbReference>
<dbReference type="PANTHER" id="PTHR42878:SF7">
    <property type="entry name" value="SENSOR HISTIDINE KINASE GLRK"/>
    <property type="match status" value="1"/>
</dbReference>
<feature type="domain" description="PAC" evidence="19">
    <location>
        <begin position="599"/>
        <end position="651"/>
    </location>
</feature>
<proteinExistence type="predicted"/>
<dbReference type="Pfam" id="PF00512">
    <property type="entry name" value="HisKA"/>
    <property type="match status" value="1"/>
</dbReference>
<evidence type="ECO:0000256" key="1">
    <source>
        <dbReference type="ARBA" id="ARBA00000085"/>
    </source>
</evidence>
<evidence type="ECO:0000259" key="20">
    <source>
        <dbReference type="PROSITE" id="PS50839"/>
    </source>
</evidence>
<dbReference type="InterPro" id="IPR042240">
    <property type="entry name" value="CHASE_sf"/>
</dbReference>
<evidence type="ECO:0000256" key="5">
    <source>
        <dbReference type="ARBA" id="ARBA00022553"/>
    </source>
</evidence>
<keyword evidence="11 16" id="KW-1133">Transmembrane helix</keyword>
<dbReference type="SMART" id="SM00387">
    <property type="entry name" value="HATPase_c"/>
    <property type="match status" value="1"/>
</dbReference>
<dbReference type="RefSeq" id="WP_378078272.1">
    <property type="nucleotide sequence ID" value="NZ_JBHTMK010000005.1"/>
</dbReference>
<dbReference type="InterPro" id="IPR003661">
    <property type="entry name" value="HisK_dim/P_dom"/>
</dbReference>
<evidence type="ECO:0000256" key="9">
    <source>
        <dbReference type="ARBA" id="ARBA00022777"/>
    </source>
</evidence>
<evidence type="ECO:0000256" key="2">
    <source>
        <dbReference type="ARBA" id="ARBA00004141"/>
    </source>
</evidence>
<dbReference type="PANTHER" id="PTHR42878">
    <property type="entry name" value="TWO-COMPONENT HISTIDINE KINASE"/>
    <property type="match status" value="1"/>
</dbReference>
<dbReference type="Gene3D" id="3.30.450.20">
    <property type="entry name" value="PAS domain"/>
    <property type="match status" value="2"/>
</dbReference>
<keyword evidence="22" id="KW-1185">Reference proteome</keyword>
<keyword evidence="7 16" id="KW-0812">Transmembrane</keyword>
<dbReference type="InterPro" id="IPR013656">
    <property type="entry name" value="PAS_4"/>
</dbReference>
<dbReference type="SMART" id="SM00388">
    <property type="entry name" value="HisKA"/>
    <property type="match status" value="1"/>
</dbReference>
<keyword evidence="9" id="KW-0418">Kinase</keyword>
<dbReference type="SMART" id="SM00091">
    <property type="entry name" value="PAS"/>
    <property type="match status" value="2"/>
</dbReference>
<dbReference type="Proteomes" id="UP001597183">
    <property type="component" value="Unassembled WGS sequence"/>
</dbReference>
<evidence type="ECO:0000256" key="16">
    <source>
        <dbReference type="SAM" id="Phobius"/>
    </source>
</evidence>
<dbReference type="PRINTS" id="PR00344">
    <property type="entry name" value="BCTRLSENSOR"/>
</dbReference>
<feature type="coiled-coil region" evidence="15">
    <location>
        <begin position="497"/>
        <end position="524"/>
    </location>
</feature>
<evidence type="ECO:0000256" key="15">
    <source>
        <dbReference type="SAM" id="Coils"/>
    </source>
</evidence>
<dbReference type="SMART" id="SM01079">
    <property type="entry name" value="CHASE"/>
    <property type="match status" value="1"/>
</dbReference>
<dbReference type="CDD" id="cd00082">
    <property type="entry name" value="HisKA"/>
    <property type="match status" value="1"/>
</dbReference>
<reference evidence="22" key="1">
    <citation type="journal article" date="2019" name="Int. J. Syst. Evol. Microbiol.">
        <title>The Global Catalogue of Microorganisms (GCM) 10K type strain sequencing project: providing services to taxonomists for standard genome sequencing and annotation.</title>
        <authorList>
            <consortium name="The Broad Institute Genomics Platform"/>
            <consortium name="The Broad Institute Genome Sequencing Center for Infectious Disease"/>
            <person name="Wu L."/>
            <person name="Ma J."/>
        </authorList>
    </citation>
    <scope>NUCLEOTIDE SEQUENCE [LARGE SCALE GENOMIC DNA]</scope>
    <source>
        <strain evidence="22">CCM 7526</strain>
    </source>
</reference>
<name>A0ABW4A1U6_9ACTN</name>
<evidence type="ECO:0000313" key="21">
    <source>
        <dbReference type="EMBL" id="MFD1364473.1"/>
    </source>
</evidence>
<evidence type="ECO:0000256" key="6">
    <source>
        <dbReference type="ARBA" id="ARBA00022679"/>
    </source>
</evidence>
<dbReference type="PROSITE" id="PS50112">
    <property type="entry name" value="PAS"/>
    <property type="match status" value="1"/>
</dbReference>
<dbReference type="GO" id="GO:0005524">
    <property type="term" value="F:ATP binding"/>
    <property type="evidence" value="ECO:0007669"/>
    <property type="project" value="UniProtKB-KW"/>
</dbReference>
<organism evidence="21 22">
    <name type="scientific">Actinoplanes sichuanensis</name>
    <dbReference type="NCBI Taxonomy" id="512349"/>
    <lineage>
        <taxon>Bacteria</taxon>
        <taxon>Bacillati</taxon>
        <taxon>Actinomycetota</taxon>
        <taxon>Actinomycetes</taxon>
        <taxon>Micromonosporales</taxon>
        <taxon>Micromonosporaceae</taxon>
        <taxon>Actinoplanes</taxon>
    </lineage>
</organism>
<dbReference type="SUPFAM" id="SSF55785">
    <property type="entry name" value="PYP-like sensor domain (PAS domain)"/>
    <property type="match status" value="2"/>
</dbReference>
<dbReference type="CDD" id="cd00130">
    <property type="entry name" value="PAS"/>
    <property type="match status" value="1"/>
</dbReference>
<dbReference type="Pfam" id="PF08448">
    <property type="entry name" value="PAS_4"/>
    <property type="match status" value="2"/>
</dbReference>
<evidence type="ECO:0000259" key="18">
    <source>
        <dbReference type="PROSITE" id="PS50112"/>
    </source>
</evidence>
<evidence type="ECO:0000259" key="19">
    <source>
        <dbReference type="PROSITE" id="PS50113"/>
    </source>
</evidence>